<name>A0AAV4SN48_CAEEX</name>
<feature type="signal peptide" evidence="2">
    <location>
        <begin position="1"/>
        <end position="30"/>
    </location>
</feature>
<accession>A0AAV4SN48</accession>
<protein>
    <submittedName>
        <fullName evidence="3">Uncharacterized protein</fullName>
    </submittedName>
</protein>
<comment type="caution">
    <text evidence="3">The sequence shown here is derived from an EMBL/GenBank/DDBJ whole genome shotgun (WGS) entry which is preliminary data.</text>
</comment>
<keyword evidence="1" id="KW-1133">Transmembrane helix</keyword>
<evidence type="ECO:0000313" key="4">
    <source>
        <dbReference type="Proteomes" id="UP001054945"/>
    </source>
</evidence>
<proteinExistence type="predicted"/>
<keyword evidence="1" id="KW-0812">Transmembrane</keyword>
<feature type="transmembrane region" description="Helical" evidence="1">
    <location>
        <begin position="62"/>
        <end position="80"/>
    </location>
</feature>
<reference evidence="3 4" key="1">
    <citation type="submission" date="2021-06" db="EMBL/GenBank/DDBJ databases">
        <title>Caerostris extrusa draft genome.</title>
        <authorList>
            <person name="Kono N."/>
            <person name="Arakawa K."/>
        </authorList>
    </citation>
    <scope>NUCLEOTIDE SEQUENCE [LARGE SCALE GENOMIC DNA]</scope>
</reference>
<dbReference type="EMBL" id="BPLR01009712">
    <property type="protein sequence ID" value="GIY33972.1"/>
    <property type="molecule type" value="Genomic_DNA"/>
</dbReference>
<evidence type="ECO:0000256" key="1">
    <source>
        <dbReference type="SAM" id="Phobius"/>
    </source>
</evidence>
<gene>
    <name evidence="3" type="ORF">CEXT_615841</name>
</gene>
<evidence type="ECO:0000256" key="2">
    <source>
        <dbReference type="SAM" id="SignalP"/>
    </source>
</evidence>
<feature type="chain" id="PRO_5043943722" evidence="2">
    <location>
        <begin position="31"/>
        <end position="92"/>
    </location>
</feature>
<keyword evidence="1" id="KW-0472">Membrane</keyword>
<organism evidence="3 4">
    <name type="scientific">Caerostris extrusa</name>
    <name type="common">Bark spider</name>
    <name type="synonym">Caerostris bankana</name>
    <dbReference type="NCBI Taxonomy" id="172846"/>
    <lineage>
        <taxon>Eukaryota</taxon>
        <taxon>Metazoa</taxon>
        <taxon>Ecdysozoa</taxon>
        <taxon>Arthropoda</taxon>
        <taxon>Chelicerata</taxon>
        <taxon>Arachnida</taxon>
        <taxon>Araneae</taxon>
        <taxon>Araneomorphae</taxon>
        <taxon>Entelegynae</taxon>
        <taxon>Araneoidea</taxon>
        <taxon>Araneidae</taxon>
        <taxon>Caerostris</taxon>
    </lineage>
</organism>
<dbReference type="Proteomes" id="UP001054945">
    <property type="component" value="Unassembled WGS sequence"/>
</dbReference>
<sequence>MTWPGGGGGGTKHSALPHLLLLHFGRRIVCILSLSADASEESIPLRRKSECKYLSSEKKKKWFACAFVVVSCFVFFYLPFPAKVASDSDSIR</sequence>
<dbReference type="AlphaFoldDB" id="A0AAV4SN48"/>
<keyword evidence="4" id="KW-1185">Reference proteome</keyword>
<evidence type="ECO:0000313" key="3">
    <source>
        <dbReference type="EMBL" id="GIY33972.1"/>
    </source>
</evidence>
<keyword evidence="2" id="KW-0732">Signal</keyword>